<comment type="similarity">
    <text evidence="2">Belongs to the DegT/DnrJ/EryC1 family.</text>
</comment>
<dbReference type="SUPFAM" id="SSF53383">
    <property type="entry name" value="PLP-dependent transferases"/>
    <property type="match status" value="1"/>
</dbReference>
<dbReference type="GO" id="GO:0008483">
    <property type="term" value="F:transaminase activity"/>
    <property type="evidence" value="ECO:0007669"/>
    <property type="project" value="TreeGrafter"/>
</dbReference>
<keyword evidence="1" id="KW-0663">Pyridoxal phosphate</keyword>
<dbReference type="PIRSF" id="PIRSF000390">
    <property type="entry name" value="PLP_StrS"/>
    <property type="match status" value="1"/>
</dbReference>
<gene>
    <name evidence="3" type="ORF">UFOVP257_404</name>
</gene>
<accession>A0A6J5LJB8</accession>
<dbReference type="GO" id="GO:0000271">
    <property type="term" value="P:polysaccharide biosynthetic process"/>
    <property type="evidence" value="ECO:0007669"/>
    <property type="project" value="TreeGrafter"/>
</dbReference>
<dbReference type="EMBL" id="LR796274">
    <property type="protein sequence ID" value="CAB4133682.1"/>
    <property type="molecule type" value="Genomic_DNA"/>
</dbReference>
<evidence type="ECO:0000313" key="3">
    <source>
        <dbReference type="EMBL" id="CAB4133682.1"/>
    </source>
</evidence>
<dbReference type="Pfam" id="PF01041">
    <property type="entry name" value="DegT_DnrJ_EryC1"/>
    <property type="match status" value="1"/>
</dbReference>
<evidence type="ECO:0000256" key="2">
    <source>
        <dbReference type="ARBA" id="ARBA00037999"/>
    </source>
</evidence>
<dbReference type="Gene3D" id="3.40.640.10">
    <property type="entry name" value="Type I PLP-dependent aspartate aminotransferase-like (Major domain)"/>
    <property type="match status" value="1"/>
</dbReference>
<evidence type="ECO:0000256" key="1">
    <source>
        <dbReference type="ARBA" id="ARBA00022898"/>
    </source>
</evidence>
<name>A0A6J5LJB8_9CAUD</name>
<proteinExistence type="inferred from homology"/>
<dbReference type="InterPro" id="IPR000653">
    <property type="entry name" value="DegT/StrS_aminotransferase"/>
</dbReference>
<dbReference type="InterPro" id="IPR015424">
    <property type="entry name" value="PyrdxlP-dep_Trfase"/>
</dbReference>
<dbReference type="CDD" id="cd00616">
    <property type="entry name" value="AHBA_syn"/>
    <property type="match status" value="1"/>
</dbReference>
<organism evidence="3">
    <name type="scientific">uncultured Caudovirales phage</name>
    <dbReference type="NCBI Taxonomy" id="2100421"/>
    <lineage>
        <taxon>Viruses</taxon>
        <taxon>Duplodnaviria</taxon>
        <taxon>Heunggongvirae</taxon>
        <taxon>Uroviricota</taxon>
        <taxon>Caudoviricetes</taxon>
        <taxon>Peduoviridae</taxon>
        <taxon>Maltschvirus</taxon>
        <taxon>Maltschvirus maltsch</taxon>
    </lineage>
</organism>
<reference evidence="3" key="1">
    <citation type="submission" date="2020-04" db="EMBL/GenBank/DDBJ databases">
        <authorList>
            <person name="Chiriac C."/>
            <person name="Salcher M."/>
            <person name="Ghai R."/>
            <person name="Kavagutti S V."/>
        </authorList>
    </citation>
    <scope>NUCLEOTIDE SEQUENCE</scope>
</reference>
<dbReference type="GO" id="GO:0030170">
    <property type="term" value="F:pyridoxal phosphate binding"/>
    <property type="evidence" value="ECO:0007669"/>
    <property type="project" value="TreeGrafter"/>
</dbReference>
<dbReference type="Gene3D" id="3.90.1150.10">
    <property type="entry name" value="Aspartate Aminotransferase, domain 1"/>
    <property type="match status" value="1"/>
</dbReference>
<dbReference type="InterPro" id="IPR015422">
    <property type="entry name" value="PyrdxlP-dep_Trfase_small"/>
</dbReference>
<dbReference type="InterPro" id="IPR015421">
    <property type="entry name" value="PyrdxlP-dep_Trfase_major"/>
</dbReference>
<protein>
    <submittedName>
        <fullName evidence="3">WecE Predicted pyridoxal phosphate-dependent enzyme apparently involved in regulation of cell wall biogenesis</fullName>
    </submittedName>
</protein>
<dbReference type="PANTHER" id="PTHR30244">
    <property type="entry name" value="TRANSAMINASE"/>
    <property type="match status" value="1"/>
</dbReference>
<dbReference type="PANTHER" id="PTHR30244:SF36">
    <property type="entry name" value="3-OXO-GLUCOSE-6-PHOSPHATE:GLUTAMATE AMINOTRANSFERASE"/>
    <property type="match status" value="1"/>
</dbReference>
<sequence length="367" mass="42153">MEMTIPFFGLDRQYASIKEEILDATNQVLKTGQVLDGINTQLFETAIARRCNRSFAISVNSGTQALIFAQMAVMNTPPYSILIPTVSFIATINSVLMNNFTPVFCDIDHKGLIDLDSIEYRLDKSIGAIMYVNLFGNCINWDKFRMHTEFFNKDLIIIEDAAQSFGASYKGIPSGKMGDVSVLSFDPTKNLNNYGSGGMILTDDFSVYEICRNLKNNGKAREHDVPGTNSKMSEVDCAQMLVKLNHFDKWQRRRKEIADYYIEELYQYVDILTPNENVEHAWHKFVIRVDGRSRLQQSLALHGIETKIHYDMALFDYNVGYTYVEYNHDLYSETMQFTRECLSLPIYPELTDSEVESIVEKIKYYMV</sequence>